<evidence type="ECO:0000256" key="13">
    <source>
        <dbReference type="PIRSR" id="PIRSR600175-1"/>
    </source>
</evidence>
<evidence type="ECO:0000256" key="5">
    <source>
        <dbReference type="ARBA" id="ARBA00022723"/>
    </source>
</evidence>
<evidence type="ECO:0000256" key="4">
    <source>
        <dbReference type="ARBA" id="ARBA00022692"/>
    </source>
</evidence>
<organism evidence="17 18">
    <name type="scientific">Anser brachyrhynchus</name>
    <name type="common">Pink-footed goose</name>
    <dbReference type="NCBI Taxonomy" id="132585"/>
    <lineage>
        <taxon>Eukaryota</taxon>
        <taxon>Metazoa</taxon>
        <taxon>Chordata</taxon>
        <taxon>Craniata</taxon>
        <taxon>Vertebrata</taxon>
        <taxon>Euteleostomi</taxon>
        <taxon>Archelosauria</taxon>
        <taxon>Archosauria</taxon>
        <taxon>Dinosauria</taxon>
        <taxon>Saurischia</taxon>
        <taxon>Theropoda</taxon>
        <taxon>Coelurosauria</taxon>
        <taxon>Aves</taxon>
        <taxon>Neognathae</taxon>
        <taxon>Galloanserae</taxon>
        <taxon>Anseriformes</taxon>
        <taxon>Anatidae</taxon>
        <taxon>Anserinae</taxon>
        <taxon>Anser</taxon>
    </lineage>
</organism>
<dbReference type="GO" id="GO:0032809">
    <property type="term" value="C:neuronal cell body membrane"/>
    <property type="evidence" value="ECO:0007669"/>
    <property type="project" value="TreeGrafter"/>
</dbReference>
<dbReference type="PROSITE" id="PS00610">
    <property type="entry name" value="NA_NEUROTRAN_SYMP_1"/>
    <property type="match status" value="1"/>
</dbReference>
<dbReference type="InterPro" id="IPR000175">
    <property type="entry name" value="Na/ntran_symport"/>
</dbReference>
<evidence type="ECO:0000256" key="10">
    <source>
        <dbReference type="ARBA" id="ARBA00023136"/>
    </source>
</evidence>
<evidence type="ECO:0000256" key="2">
    <source>
        <dbReference type="ARBA" id="ARBA00022448"/>
    </source>
</evidence>
<dbReference type="PROSITE" id="PS50267">
    <property type="entry name" value="NA_NEUROTRAN_SYMP_3"/>
    <property type="match status" value="1"/>
</dbReference>
<evidence type="ECO:0000256" key="7">
    <source>
        <dbReference type="ARBA" id="ARBA00022847"/>
    </source>
</evidence>
<evidence type="ECO:0000256" key="6">
    <source>
        <dbReference type="ARBA" id="ARBA00022775"/>
    </source>
</evidence>
<dbReference type="GO" id="GO:0006865">
    <property type="term" value="P:amino acid transport"/>
    <property type="evidence" value="ECO:0007669"/>
    <property type="project" value="TreeGrafter"/>
</dbReference>
<evidence type="ECO:0000313" key="18">
    <source>
        <dbReference type="Proteomes" id="UP000694426"/>
    </source>
</evidence>
<feature type="transmembrane region" description="Helical" evidence="16">
    <location>
        <begin position="266"/>
        <end position="291"/>
    </location>
</feature>
<comment type="similarity">
    <text evidence="15">Belongs to the sodium:neurotransmitter symporter (SNF) (TC 2.A.22) family.</text>
</comment>
<dbReference type="PRINTS" id="PR00176">
    <property type="entry name" value="NANEUSMPORT"/>
</dbReference>
<keyword evidence="4 15" id="KW-0812">Transmembrane</keyword>
<keyword evidence="18" id="KW-1185">Reference proteome</keyword>
<feature type="binding site" evidence="13">
    <location>
        <position position="277"/>
    </location>
    <ligand>
        <name>Na(+)</name>
        <dbReference type="ChEBI" id="CHEBI:29101"/>
        <label>1</label>
    </ligand>
</feature>
<reference evidence="17" key="1">
    <citation type="submission" date="2025-08" db="UniProtKB">
        <authorList>
            <consortium name="Ensembl"/>
        </authorList>
    </citation>
    <scope>IDENTIFICATION</scope>
</reference>
<feature type="transmembrane region" description="Helical" evidence="16">
    <location>
        <begin position="141"/>
        <end position="168"/>
    </location>
</feature>
<feature type="transmembrane region" description="Helical" evidence="16">
    <location>
        <begin position="478"/>
        <end position="496"/>
    </location>
</feature>
<keyword evidence="5 13" id="KW-0479">Metal-binding</keyword>
<sequence length="576" mass="64827">MLLMNKQSQPERKVSVVAPLAERPGPRKDVELLLVKEHNGVQYTASTILPAAPRYGGPERETWGKKIDFLLSVIGFAVDLANVWRFPYLCYKNGGGAFLIPYILFLIIAGMPLFYMELALGQYNREGAATVWKICPVFKGVGYAVILIALYVGFYYNVIIAWSLYYLFSSFTFELPWTNCDNSWNSPNCTDPKLFNASVLGNGTKYSKYKLTPAAEFYERGVLHLHESRGIHDLGLPRWQLSLCLLVVVIILFFSLWKGVKTSGKVWIDAATQIFYSLGAGFGVLIAFASYNKFDNNCYRDALLTSTINCVTSFISGFAIFSILGYMAHEHKVKIEDVATEGAGLVFILYPEAISTLSGSTFWAVVFFIMLLTLGIDSSMGGMEAVITGLADDFQILKQHRKLFTFGVSFGTFLLALFCITNGGIYVLTLLDTFAAGTSILFAVLMEAIGVSWFYGVDRFSEDIQQMMGFKPGLYWRLCWKFVSPAFLLFVVIVSIINFKPLTYDDYTFPLWANRIGWGIALSSMILVPAYIIYKFMNVRGTFKERLAYCITPENEHQLVAQGNVRQFKLQHWLTI</sequence>
<evidence type="ECO:0000256" key="9">
    <source>
        <dbReference type="ARBA" id="ARBA00023053"/>
    </source>
</evidence>
<evidence type="ECO:0000256" key="11">
    <source>
        <dbReference type="ARBA" id="ARBA00023157"/>
    </source>
</evidence>
<keyword evidence="2 15" id="KW-0813">Transport</keyword>
<feature type="binding site" evidence="13">
    <location>
        <position position="374"/>
    </location>
    <ligand>
        <name>Na(+)</name>
        <dbReference type="ChEBI" id="CHEBI:29101"/>
        <label>1</label>
    </ligand>
</feature>
<dbReference type="SUPFAM" id="SSF161070">
    <property type="entry name" value="SNF-like"/>
    <property type="match status" value="1"/>
</dbReference>
<keyword evidence="9 13" id="KW-0915">Sodium</keyword>
<name>A0A8B9D1K8_9AVES</name>
<dbReference type="GO" id="GO:0046872">
    <property type="term" value="F:metal ion binding"/>
    <property type="evidence" value="ECO:0007669"/>
    <property type="project" value="UniProtKB-KW"/>
</dbReference>
<proteinExistence type="inferred from homology"/>
<keyword evidence="11 14" id="KW-1015">Disulfide bond</keyword>
<feature type="transmembrane region" description="Helical" evidence="16">
    <location>
        <begin position="434"/>
        <end position="457"/>
    </location>
</feature>
<feature type="binding site" evidence="13">
    <location>
        <position position="75"/>
    </location>
    <ligand>
        <name>Na(+)</name>
        <dbReference type="ChEBI" id="CHEBI:29101"/>
        <label>1</label>
    </ligand>
</feature>
<feature type="binding site" evidence="13">
    <location>
        <position position="309"/>
    </location>
    <ligand>
        <name>Na(+)</name>
        <dbReference type="ChEBI" id="CHEBI:29101"/>
        <label>1</label>
    </ligand>
</feature>
<feature type="binding site" evidence="13">
    <location>
        <position position="377"/>
    </location>
    <ligand>
        <name>Na(+)</name>
        <dbReference type="ChEBI" id="CHEBI:29101"/>
        <label>1</label>
    </ligand>
</feature>
<keyword evidence="8 16" id="KW-1133">Transmembrane helix</keyword>
<feature type="transmembrane region" description="Helical" evidence="16">
    <location>
        <begin position="516"/>
        <end position="534"/>
    </location>
</feature>
<feature type="transmembrane region" description="Helical" evidence="16">
    <location>
        <begin position="303"/>
        <end position="326"/>
    </location>
</feature>
<dbReference type="GO" id="GO:0042734">
    <property type="term" value="C:presynaptic membrane"/>
    <property type="evidence" value="ECO:0007669"/>
    <property type="project" value="TreeGrafter"/>
</dbReference>
<feature type="binding site" evidence="13">
    <location>
        <position position="77"/>
    </location>
    <ligand>
        <name>Na(+)</name>
        <dbReference type="ChEBI" id="CHEBI:29101"/>
        <label>1</label>
    </ligand>
</feature>
<dbReference type="GO" id="GO:0005334">
    <property type="term" value="F:norepinephrine:sodium symporter activity"/>
    <property type="evidence" value="ECO:0007669"/>
    <property type="project" value="TreeGrafter"/>
</dbReference>
<feature type="transmembrane region" description="Helical" evidence="16">
    <location>
        <begin position="99"/>
        <end position="120"/>
    </location>
</feature>
<feature type="binding site" evidence="13">
    <location>
        <position position="378"/>
    </location>
    <ligand>
        <name>Na(+)</name>
        <dbReference type="ChEBI" id="CHEBI:29101"/>
        <label>1</label>
    </ligand>
</feature>
<dbReference type="Proteomes" id="UP000694426">
    <property type="component" value="Unplaced"/>
</dbReference>
<dbReference type="GO" id="GO:0005330">
    <property type="term" value="F:dopamine:sodium symporter activity"/>
    <property type="evidence" value="ECO:0007669"/>
    <property type="project" value="TreeGrafter"/>
</dbReference>
<evidence type="ECO:0000256" key="12">
    <source>
        <dbReference type="ARBA" id="ARBA00023180"/>
    </source>
</evidence>
<dbReference type="PROSITE" id="PS00754">
    <property type="entry name" value="NA_NEUROTRAN_SYMP_2"/>
    <property type="match status" value="1"/>
</dbReference>
<comment type="subcellular location">
    <subcellularLocation>
        <location evidence="1">Cell membrane</location>
        <topology evidence="1">Multi-pass membrane protein</topology>
    </subcellularLocation>
</comment>
<keyword evidence="12" id="KW-0325">Glycoprotein</keyword>
<feature type="transmembrane region" description="Helical" evidence="16">
    <location>
        <begin position="239"/>
        <end position="257"/>
    </location>
</feature>
<feature type="transmembrane region" description="Helical" evidence="16">
    <location>
        <begin position="403"/>
        <end position="428"/>
    </location>
</feature>
<keyword evidence="7 15" id="KW-0769">Symport</keyword>
<dbReference type="GO" id="GO:0051583">
    <property type="term" value="P:dopamine uptake involved in synaptic transmission"/>
    <property type="evidence" value="ECO:0007669"/>
    <property type="project" value="TreeGrafter"/>
</dbReference>
<evidence type="ECO:0000256" key="16">
    <source>
        <dbReference type="SAM" id="Phobius"/>
    </source>
</evidence>
<keyword evidence="6" id="KW-0532">Neurotransmitter transport</keyword>
<dbReference type="GO" id="GO:0030424">
    <property type="term" value="C:axon"/>
    <property type="evidence" value="ECO:0007669"/>
    <property type="project" value="TreeGrafter"/>
</dbReference>
<dbReference type="AlphaFoldDB" id="A0A8B9D1K8"/>
<reference evidence="17" key="2">
    <citation type="submission" date="2025-09" db="UniProtKB">
        <authorList>
            <consortium name="Ensembl"/>
        </authorList>
    </citation>
    <scope>IDENTIFICATION</scope>
</reference>
<evidence type="ECO:0000313" key="17">
    <source>
        <dbReference type="Ensembl" id="ENSABRP00000026583.1"/>
    </source>
</evidence>
<feature type="disulfide bond" evidence="14">
    <location>
        <begin position="180"/>
        <end position="189"/>
    </location>
</feature>
<evidence type="ECO:0000256" key="14">
    <source>
        <dbReference type="PIRSR" id="PIRSR600175-2"/>
    </source>
</evidence>
<gene>
    <name evidence="17" type="primary">SLC6A2</name>
</gene>
<feature type="binding site" evidence="13">
    <location>
        <position position="78"/>
    </location>
    <ligand>
        <name>Na(+)</name>
        <dbReference type="ChEBI" id="CHEBI:29101"/>
        <label>1</label>
    </ligand>
</feature>
<dbReference type="InterPro" id="IPR037272">
    <property type="entry name" value="SNS_sf"/>
</dbReference>
<evidence type="ECO:0000256" key="3">
    <source>
        <dbReference type="ARBA" id="ARBA00022475"/>
    </source>
</evidence>
<dbReference type="PANTHER" id="PTHR11616:SF320">
    <property type="entry name" value="SODIUM-DEPENDENT NORADRENALINE TRANSPORTER"/>
    <property type="match status" value="1"/>
</dbReference>
<keyword evidence="10 16" id="KW-0472">Membrane</keyword>
<dbReference type="GeneTree" id="ENSGT00940000158960"/>
<protein>
    <recommendedName>
        <fullName evidence="15">Transporter</fullName>
    </recommendedName>
</protein>
<evidence type="ECO:0000256" key="15">
    <source>
        <dbReference type="RuleBase" id="RU003732"/>
    </source>
</evidence>
<feature type="binding site" evidence="13">
    <location>
        <position position="82"/>
    </location>
    <ligand>
        <name>Na(+)</name>
        <dbReference type="ChEBI" id="CHEBI:29101"/>
        <label>1</label>
    </ligand>
</feature>
<evidence type="ECO:0000256" key="8">
    <source>
        <dbReference type="ARBA" id="ARBA00022989"/>
    </source>
</evidence>
<keyword evidence="3" id="KW-1003">Cell membrane</keyword>
<dbReference type="Ensembl" id="ENSABRT00000037196.1">
    <property type="protein sequence ID" value="ENSABRP00000026583.1"/>
    <property type="gene ID" value="ENSABRG00000022187.1"/>
</dbReference>
<dbReference type="Pfam" id="PF00209">
    <property type="entry name" value="SNF"/>
    <property type="match status" value="1"/>
</dbReference>
<evidence type="ECO:0000256" key="1">
    <source>
        <dbReference type="ARBA" id="ARBA00004651"/>
    </source>
</evidence>
<dbReference type="PANTHER" id="PTHR11616">
    <property type="entry name" value="SODIUM/CHLORIDE DEPENDENT TRANSPORTER"/>
    <property type="match status" value="1"/>
</dbReference>
<feature type="transmembrane region" description="Helical" evidence="16">
    <location>
        <begin position="363"/>
        <end position="391"/>
    </location>
</feature>
<accession>A0A8B9D1K8</accession>